<dbReference type="AlphaFoldDB" id="G9ZHV9"/>
<organism evidence="1 2">
    <name type="scientific">Cardiobacterium valvarum F0432</name>
    <dbReference type="NCBI Taxonomy" id="797473"/>
    <lineage>
        <taxon>Bacteria</taxon>
        <taxon>Pseudomonadati</taxon>
        <taxon>Pseudomonadota</taxon>
        <taxon>Gammaproteobacteria</taxon>
        <taxon>Cardiobacteriales</taxon>
        <taxon>Cardiobacteriaceae</taxon>
        <taxon>Cardiobacterium</taxon>
    </lineage>
</organism>
<accession>G9ZHV9</accession>
<sequence length="66" mass="7221">MFPLFLTKGLMYSSVVEDNPGRARIIYNQATGELAYGQDDSSAVAAMLIANIGRDLELNANHIHII</sequence>
<evidence type="ECO:0000313" key="1">
    <source>
        <dbReference type="EMBL" id="EHM52369.1"/>
    </source>
</evidence>
<protein>
    <submittedName>
        <fullName evidence="1">Uncharacterized protein</fullName>
    </submittedName>
</protein>
<name>G9ZHV9_9GAMM</name>
<proteinExistence type="predicted"/>
<dbReference type="HOGENOM" id="CLU_2823183_0_0_6"/>
<comment type="caution">
    <text evidence="1">The sequence shown here is derived from an EMBL/GenBank/DDBJ whole genome shotgun (WGS) entry which is preliminary data.</text>
</comment>
<dbReference type="EMBL" id="AGCM01000139">
    <property type="protein sequence ID" value="EHM52369.1"/>
    <property type="molecule type" value="Genomic_DNA"/>
</dbReference>
<gene>
    <name evidence="1" type="ORF">HMPREF9080_02376</name>
</gene>
<evidence type="ECO:0000313" key="2">
    <source>
        <dbReference type="Proteomes" id="UP000004750"/>
    </source>
</evidence>
<dbReference type="Proteomes" id="UP000004750">
    <property type="component" value="Unassembled WGS sequence"/>
</dbReference>
<reference evidence="1 2" key="1">
    <citation type="submission" date="2011-08" db="EMBL/GenBank/DDBJ databases">
        <authorList>
            <person name="Weinstock G."/>
            <person name="Sodergren E."/>
            <person name="Clifton S."/>
            <person name="Fulton L."/>
            <person name="Fulton B."/>
            <person name="Courtney L."/>
            <person name="Fronick C."/>
            <person name="Harrison M."/>
            <person name="Strong C."/>
            <person name="Farmer C."/>
            <person name="Delahaunty K."/>
            <person name="Markovic C."/>
            <person name="Hall O."/>
            <person name="Minx P."/>
            <person name="Tomlinson C."/>
            <person name="Mitreva M."/>
            <person name="Hou S."/>
            <person name="Chen J."/>
            <person name="Wollam A."/>
            <person name="Pepin K.H."/>
            <person name="Johnson M."/>
            <person name="Bhonagiri V."/>
            <person name="Zhang X."/>
            <person name="Suruliraj S."/>
            <person name="Warren W."/>
            <person name="Chinwalla A."/>
            <person name="Mardis E.R."/>
            <person name="Wilson R.K."/>
        </authorList>
    </citation>
    <scope>NUCLEOTIDE SEQUENCE [LARGE SCALE GENOMIC DNA]</scope>
    <source>
        <strain evidence="1 2">F0432</strain>
    </source>
</reference>